<reference evidence="1" key="1">
    <citation type="submission" date="2023-07" db="EMBL/GenBank/DDBJ databases">
        <title>Genome content predicts the carbon catabolic preferences of heterotrophic bacteria.</title>
        <authorList>
            <person name="Gralka M."/>
        </authorList>
    </citation>
    <scope>NUCLEOTIDE SEQUENCE</scope>
    <source>
        <strain evidence="1">G2M05</strain>
    </source>
</reference>
<evidence type="ECO:0000313" key="2">
    <source>
        <dbReference type="Proteomes" id="UP001170624"/>
    </source>
</evidence>
<organism evidence="1 2">
    <name type="scientific">Photobacterium sanguinicancri</name>
    <dbReference type="NCBI Taxonomy" id="875932"/>
    <lineage>
        <taxon>Bacteria</taxon>
        <taxon>Pseudomonadati</taxon>
        <taxon>Pseudomonadota</taxon>
        <taxon>Gammaproteobacteria</taxon>
        <taxon>Vibrionales</taxon>
        <taxon>Vibrionaceae</taxon>
        <taxon>Photobacterium</taxon>
    </lineage>
</organism>
<dbReference type="Proteomes" id="UP001170624">
    <property type="component" value="Unassembled WGS sequence"/>
</dbReference>
<dbReference type="RefSeq" id="WP_261857928.1">
    <property type="nucleotide sequence ID" value="NZ_AP024850.1"/>
</dbReference>
<dbReference type="InterPro" id="IPR015003">
    <property type="entry name" value="DUF1853"/>
</dbReference>
<evidence type="ECO:0000313" key="1">
    <source>
        <dbReference type="EMBL" id="MDO6540925.1"/>
    </source>
</evidence>
<sequence>MKTQLCYDDVQQIANDFNAVLTLPSLTNQQRFQIDDAWLTAFKSKAHIPNIEAYEGNRRLGFYYQWLWLQLINAHPDYALVAEEVQLNWQNQTLGAIDFLVKNLRTNEVEHWEVAIKFYLAYQGQWLGPNASDNLDKKTARMVDHQLRLTEHPAYQTVLQSQYGLIRHKRLIMQGRLFDCIDDKQQGSNIAINPATVNGKWCFKHQAIALTKKHYQFFTLSKPQWICPPRPSTSTQKKSPYLELNQLTTPTQAIDQNDQVWFIVPDHWPLHNNDLIAK</sequence>
<dbReference type="Pfam" id="PF08907">
    <property type="entry name" value="DUF1853"/>
    <property type="match status" value="1"/>
</dbReference>
<proteinExistence type="predicted"/>
<comment type="caution">
    <text evidence="1">The sequence shown here is derived from an EMBL/GenBank/DDBJ whole genome shotgun (WGS) entry which is preliminary data.</text>
</comment>
<protein>
    <submittedName>
        <fullName evidence="1">DUF1853 family protein</fullName>
    </submittedName>
</protein>
<dbReference type="EMBL" id="JAUOPU010000001">
    <property type="protein sequence ID" value="MDO6540925.1"/>
    <property type="molecule type" value="Genomic_DNA"/>
</dbReference>
<gene>
    <name evidence="1" type="ORF">Q4568_00190</name>
</gene>
<accession>A0AAW7Y2N6</accession>
<dbReference type="AlphaFoldDB" id="A0AAW7Y2N6"/>
<name>A0AAW7Y2N6_9GAMM</name>